<dbReference type="InterPro" id="IPR027519">
    <property type="entry name" value="KFase_ver/fungi-typ"/>
</dbReference>
<organism evidence="5 6">
    <name type="scientific">Arthroderma otae (strain ATCC MYA-4605 / CBS 113480)</name>
    <name type="common">Microsporum canis</name>
    <dbReference type="NCBI Taxonomy" id="554155"/>
    <lineage>
        <taxon>Eukaryota</taxon>
        <taxon>Fungi</taxon>
        <taxon>Dikarya</taxon>
        <taxon>Ascomycota</taxon>
        <taxon>Pezizomycotina</taxon>
        <taxon>Eurotiomycetes</taxon>
        <taxon>Eurotiomycetidae</taxon>
        <taxon>Onygenales</taxon>
        <taxon>Arthrodermataceae</taxon>
        <taxon>Microsporum</taxon>
    </lineage>
</organism>
<dbReference type="GO" id="GO:0019441">
    <property type="term" value="P:L-tryptophan catabolic process to kynurenine"/>
    <property type="evidence" value="ECO:0007669"/>
    <property type="project" value="UniProtKB-UniRule"/>
</dbReference>
<dbReference type="PANTHER" id="PTHR48081:SF33">
    <property type="entry name" value="KYNURENINE FORMAMIDASE"/>
    <property type="match status" value="1"/>
</dbReference>
<dbReference type="PANTHER" id="PTHR48081">
    <property type="entry name" value="AB HYDROLASE SUPERFAMILY PROTEIN C4A8.06C"/>
    <property type="match status" value="1"/>
</dbReference>
<reference evidence="6" key="1">
    <citation type="journal article" date="2012" name="MBio">
        <title>Comparative genome analysis of Trichophyton rubrum and related dermatophytes reveals candidate genes involved in infection.</title>
        <authorList>
            <person name="Martinez D.A."/>
            <person name="Oliver B.G."/>
            <person name="Graeser Y."/>
            <person name="Goldberg J.M."/>
            <person name="Li W."/>
            <person name="Martinez-Rossi N.M."/>
            <person name="Monod M."/>
            <person name="Shelest E."/>
            <person name="Barton R.C."/>
            <person name="Birch E."/>
            <person name="Brakhage A.A."/>
            <person name="Chen Z."/>
            <person name="Gurr S.J."/>
            <person name="Heiman D."/>
            <person name="Heitman J."/>
            <person name="Kosti I."/>
            <person name="Rossi A."/>
            <person name="Saif S."/>
            <person name="Samalova M."/>
            <person name="Saunders C.W."/>
            <person name="Shea T."/>
            <person name="Summerbell R.C."/>
            <person name="Xu J."/>
            <person name="Young S."/>
            <person name="Zeng Q."/>
            <person name="Birren B.W."/>
            <person name="Cuomo C.A."/>
            <person name="White T.C."/>
        </authorList>
    </citation>
    <scope>NUCLEOTIDE SEQUENCE [LARGE SCALE GENOMIC DNA]</scope>
    <source>
        <strain evidence="6">ATCC MYA-4605 / CBS 113480</strain>
    </source>
</reference>
<comment type="catalytic activity">
    <reaction evidence="3">
        <text>N-formyl-L-kynurenine + H2O = L-kynurenine + formate + H(+)</text>
        <dbReference type="Rhea" id="RHEA:13009"/>
        <dbReference type="ChEBI" id="CHEBI:15377"/>
        <dbReference type="ChEBI" id="CHEBI:15378"/>
        <dbReference type="ChEBI" id="CHEBI:15740"/>
        <dbReference type="ChEBI" id="CHEBI:57959"/>
        <dbReference type="ChEBI" id="CHEBI:58629"/>
        <dbReference type="EC" id="3.5.1.9"/>
    </reaction>
</comment>
<name>C5FU24_ARTOC</name>
<sequence length="298" mass="32595">MAAVESCYEKYTYGDHYLQNVYVHIPPSPAPVESGFWIVYIHGGAWRDPDILAPSFKATQDNLLAGSNTEVTRSIAGIASIDYRLSPHPNFPQDAGSVDAREYRNAKRPEHITDVQKALALLQEKYAFGERYVLIGHSCGGTMSFQVVMDRVLRAEEVVRPVAIVCVAGVTHMPLLVETMAHVPAYREFIADAFGGEDTWRLASPAMDVTAGGVVDSWKNGRLAVVARSVNDEALPGNQLAPMKEALAPWAAAAEAGKERRVKIIEDMVDTHDGMWTSGKEVAAVISTAIKELQDMKL</sequence>
<dbReference type="Pfam" id="PF07859">
    <property type="entry name" value="Abhydrolase_3"/>
    <property type="match status" value="1"/>
</dbReference>
<dbReference type="STRING" id="554155.C5FU24"/>
<comment type="domain">
    <text evidence="3">The main chain amide nitrogen atoms of the second glycine and its adjacent residue in the HGGXW motif define the oxyanion hole, and stabilize the oxyanion that forms during the nucleophilic attack by the catalytic serine during substrate cleavage.</text>
</comment>
<dbReference type="GO" id="GO:0034354">
    <property type="term" value="P:'de novo' NAD+ biosynthetic process from L-tryptophan"/>
    <property type="evidence" value="ECO:0007669"/>
    <property type="project" value="UniProtKB-UniRule"/>
</dbReference>
<dbReference type="InterPro" id="IPR029058">
    <property type="entry name" value="AB_hydrolase_fold"/>
</dbReference>
<dbReference type="RefSeq" id="XP_002844263.1">
    <property type="nucleotide sequence ID" value="XM_002844217.1"/>
</dbReference>
<dbReference type="OMA" id="YWVIYIH"/>
<evidence type="ECO:0000313" key="6">
    <source>
        <dbReference type="Proteomes" id="UP000002035"/>
    </source>
</evidence>
<comment type="function">
    <text evidence="3">Catalyzes the hydrolysis of N-formyl-L-kynurenine to L-kynurenine, the second step in the kynurenine pathway of tryptophan degradation. Kynurenine may be further oxidized to nicotinic acid, NAD(H) and NADP(H). Required for elimination of toxic metabolites.</text>
</comment>
<gene>
    <name evidence="5" type="ORF">MCYG_06227</name>
</gene>
<evidence type="ECO:0000256" key="1">
    <source>
        <dbReference type="ARBA" id="ARBA00022801"/>
    </source>
</evidence>
<evidence type="ECO:0000259" key="4">
    <source>
        <dbReference type="Pfam" id="PF07859"/>
    </source>
</evidence>
<comment type="pathway">
    <text evidence="3">Amino-acid degradation; L-tryptophan degradation via kynurenine pathway; L-kynurenine from L-tryptophan: step 2/2.</text>
</comment>
<dbReference type="Gene3D" id="3.40.50.1820">
    <property type="entry name" value="alpha/beta hydrolase"/>
    <property type="match status" value="1"/>
</dbReference>
<dbReference type="AlphaFoldDB" id="C5FU24"/>
<dbReference type="EC" id="3.5.1.9" evidence="3"/>
<dbReference type="InterPro" id="IPR050300">
    <property type="entry name" value="GDXG_lipolytic_enzyme"/>
</dbReference>
<feature type="domain" description="Alpha/beta hydrolase fold-3" evidence="4">
    <location>
        <begin position="38"/>
        <end position="180"/>
    </location>
</feature>
<dbReference type="EMBL" id="DS995706">
    <property type="protein sequence ID" value="EEQ33408.1"/>
    <property type="molecule type" value="Genomic_DNA"/>
</dbReference>
<dbReference type="SUPFAM" id="SSF53474">
    <property type="entry name" value="alpha/beta-Hydrolases"/>
    <property type="match status" value="1"/>
</dbReference>
<feature type="active site" evidence="3">
    <location>
        <position position="232"/>
    </location>
</feature>
<feature type="short sequence motif" description="HGGXW" evidence="3">
    <location>
        <begin position="42"/>
        <end position="46"/>
    </location>
</feature>
<dbReference type="ESTHER" id="artoc-c5fu24">
    <property type="family name" value="Kynurenine-formamidase"/>
</dbReference>
<comment type="subunit">
    <text evidence="3">Homodimer.</text>
</comment>
<keyword evidence="1 3" id="KW-0378">Hydrolase</keyword>
<feature type="active site" description="Nucleophile" evidence="3">
    <location>
        <position position="138"/>
    </location>
</feature>
<evidence type="ECO:0000256" key="2">
    <source>
        <dbReference type="ARBA" id="ARBA00023079"/>
    </source>
</evidence>
<dbReference type="InterPro" id="IPR013094">
    <property type="entry name" value="AB_hydrolase_3"/>
</dbReference>
<accession>C5FU24</accession>
<evidence type="ECO:0000313" key="5">
    <source>
        <dbReference type="EMBL" id="EEQ33408.1"/>
    </source>
</evidence>
<dbReference type="UniPathway" id="UPA00333">
    <property type="reaction ID" value="UER00454"/>
</dbReference>
<protein>
    <recommendedName>
        <fullName evidence="3">Kynurenine formamidase</fullName>
        <shortName evidence="3">KFA</shortName>
        <shortName evidence="3">KFase</shortName>
        <ecNumber evidence="3">3.5.1.9</ecNumber>
    </recommendedName>
    <alternativeName>
        <fullName evidence="3">Arylformamidase</fullName>
    </alternativeName>
    <alternativeName>
        <fullName evidence="3">N-formylkynurenine formamidase</fullName>
        <shortName evidence="3">FKF</shortName>
    </alternativeName>
</protein>
<dbReference type="VEuPathDB" id="FungiDB:MCYG_06227"/>
<dbReference type="Proteomes" id="UP000002035">
    <property type="component" value="Unassembled WGS sequence"/>
</dbReference>
<feature type="active site" evidence="3">
    <location>
        <position position="272"/>
    </location>
</feature>
<dbReference type="eggNOG" id="ENOG502S28Q">
    <property type="taxonomic scope" value="Eukaryota"/>
</dbReference>
<dbReference type="HAMAP" id="MF_03014">
    <property type="entry name" value="KFase"/>
    <property type="match status" value="1"/>
</dbReference>
<proteinExistence type="inferred from homology"/>
<keyword evidence="6" id="KW-1185">Reference proteome</keyword>
<evidence type="ECO:0000256" key="3">
    <source>
        <dbReference type="HAMAP-Rule" id="MF_03014"/>
    </source>
</evidence>
<dbReference type="GO" id="GO:0004061">
    <property type="term" value="F:arylformamidase activity"/>
    <property type="evidence" value="ECO:0007669"/>
    <property type="project" value="UniProtKB-UniRule"/>
</dbReference>
<comment type="similarity">
    <text evidence="3">Belongs to the kynurenine formamidase family.</text>
</comment>
<dbReference type="OrthoDB" id="420264at2759"/>
<dbReference type="GeneID" id="9222502"/>
<keyword evidence="2 3" id="KW-0823">Tryptophan catabolism</keyword>
<dbReference type="HOGENOM" id="CLU_016852_0_0_1"/>